<dbReference type="Pfam" id="PF24606">
    <property type="entry name" value="CEMIP_beta-hel"/>
    <property type="match status" value="1"/>
</dbReference>
<comment type="subcellular location">
    <subcellularLocation>
        <location evidence="1">Cell membrane</location>
    </subcellularLocation>
</comment>
<organism evidence="5 6">
    <name type="scientific">Magallana gigas</name>
    <name type="common">Pacific oyster</name>
    <name type="synonym">Crassostrea gigas</name>
    <dbReference type="NCBI Taxonomy" id="29159"/>
    <lineage>
        <taxon>Eukaryota</taxon>
        <taxon>Metazoa</taxon>
        <taxon>Spiralia</taxon>
        <taxon>Lophotrochozoa</taxon>
        <taxon>Mollusca</taxon>
        <taxon>Bivalvia</taxon>
        <taxon>Autobranchia</taxon>
        <taxon>Pteriomorphia</taxon>
        <taxon>Ostreida</taxon>
        <taxon>Ostreoidea</taxon>
        <taxon>Ostreidae</taxon>
        <taxon>Magallana</taxon>
    </lineage>
</organism>
<dbReference type="OrthoDB" id="120976at2759"/>
<reference evidence="5" key="1">
    <citation type="submission" date="2022-08" db="UniProtKB">
        <authorList>
            <consortium name="EnsemblMetazoa"/>
        </authorList>
    </citation>
    <scope>IDENTIFICATION</scope>
    <source>
        <strain evidence="5">05x7-T-G4-1.051#20</strain>
    </source>
</reference>
<name>A0A8W8NIP3_MAGGI</name>
<dbReference type="SUPFAM" id="SSF51126">
    <property type="entry name" value="Pectin lyase-like"/>
    <property type="match status" value="1"/>
</dbReference>
<dbReference type="InterPro" id="IPR055401">
    <property type="entry name" value="CEMIP_beta-hel_dom"/>
</dbReference>
<feature type="domain" description="G8" evidence="4">
    <location>
        <begin position="79"/>
        <end position="200"/>
    </location>
</feature>
<dbReference type="PANTHER" id="PTHR15535">
    <property type="entry name" value="TRANSMEMBRANE PROTEIN 2-RELATED"/>
    <property type="match status" value="1"/>
</dbReference>
<dbReference type="Proteomes" id="UP000005408">
    <property type="component" value="Unassembled WGS sequence"/>
</dbReference>
<dbReference type="AlphaFoldDB" id="A0A8W8NIP3"/>
<evidence type="ECO:0000259" key="4">
    <source>
        <dbReference type="PROSITE" id="PS51484"/>
    </source>
</evidence>
<evidence type="ECO:0000256" key="2">
    <source>
        <dbReference type="ARBA" id="ARBA00022475"/>
    </source>
</evidence>
<dbReference type="OMA" id="HMNPQNQ"/>
<keyword evidence="6" id="KW-1185">Reference proteome</keyword>
<accession>A0A8W8NIP3</accession>
<keyword evidence="2" id="KW-1003">Cell membrane</keyword>
<proteinExistence type="predicted"/>
<dbReference type="EnsemblMetazoa" id="G6382.1">
    <property type="protein sequence ID" value="G6382.1:cds"/>
    <property type="gene ID" value="G6382"/>
</dbReference>
<keyword evidence="2" id="KW-0472">Membrane</keyword>
<dbReference type="InterPro" id="IPR052252">
    <property type="entry name" value="CEMIP/CEMIP2"/>
</dbReference>
<sequence length="1138" mass="127165">MGQRSRKADTFRLKMMIGKNQLTSRESERRNVTGYKCSRERLYVNQTYSMTKRLGTLLCGLLFCSAALAECPDDAADLVSWTTQIGTTSPQDKITISSPVLLDTSVELFGLTIASGGRLVWSRAGDYGMRSHYIKIQNGGELHIGSPTCRFGKKARITLLGEPDEKLNIPGFGEKFLGVEAGGVLNLYGREKLSWTKLTKHVPKFDEATAEIFNHKDSGDIERGHGIYIYHFREDFPADFDIEKDPGIVYVNRIHKSLKSWNQDNINTAISELATFLNNIPVGDVFVLATQRDYKREDRDYTTLFDAFDLVAPVNSLRNVQPDDAYVALGKKGDQASFKEDLDSTIGPDNRTEALLVYSDDSRERELVVSTYNGLESWQGSLGLFVFNTLLTRPIISVVDNVNSWKTGDKIFVASTDYDWRQVEEFEVIPCNNVICSSNTVRLNHPFEYDHYGEIYNRVDMRAEVGLMTRHILIDAEVSEGNSNGGHVKFLHGFKDVQVDGVELTNLGQPLILGRYPLHYHMCEDLSDTSVYPTQSVLRKNSIHHTQFRCVTVHGTHSARLIDNVCYDSVGHGFFLEDGGEKNTYFRGNLGLGQRRFIGTTVLDVTGAIPTDTSKGPATFWITNPLTTVLNNAAAGGEGVGMWFVYPDSPTGPSRARNFMQDKEARHTKITLYKNNVHHSYVRAGLFVDNIEHDDLTVSDYNKYNPKQNPLDPSSAPVPAVFERVTAYKNKAQNIWVRGTPIIVRESSFADSKIGATVIKEQDIWVEFINNVVIGYSDNLGKPNTGYTRSYPSTPSRDVVGFRFNKGPVFVKNTWFHDFVSTDIHRSAAMSNTECFSHMNPQNQVENVLFSFADGPGNRFLFRECVSESSTTANTEREEDSLFMLKDIGNGLTGHSTTKSVTLVKNTPFLVTSQCRVRDSWNVAYCPYNYGEIMVSFSDEREMSVYRTDGALPKRSVLEKEFIAILGESNQNQKNFQYLVAFDDGLPQSVTFKGESITKSDSVIMAYCVPRDALLSFWYKMGSTSVPTQPVCSLEEIQQDTEGGKYFYDKTVGVVFFKMLNDVEYATGEKASCPSGKCVRAGVNIQSGTLTDSDCYDRFILETSYVHAAEGSPSAANDVLQATTPQAPEYLGAGSTYP</sequence>
<evidence type="ECO:0000313" key="5">
    <source>
        <dbReference type="EnsemblMetazoa" id="G6382.1:cds"/>
    </source>
</evidence>
<dbReference type="Pfam" id="PF10162">
    <property type="entry name" value="G8"/>
    <property type="match status" value="1"/>
</dbReference>
<dbReference type="PANTHER" id="PTHR15535:SF17">
    <property type="entry name" value="TRANSMEMBRANE PROTEIN"/>
    <property type="match status" value="1"/>
</dbReference>
<protein>
    <recommendedName>
        <fullName evidence="4">G8 domain-containing protein</fullName>
    </recommendedName>
</protein>
<dbReference type="Gene3D" id="2.160.20.10">
    <property type="entry name" value="Single-stranded right-handed beta-helix, Pectin lyase-like"/>
    <property type="match status" value="1"/>
</dbReference>
<evidence type="ECO:0000256" key="3">
    <source>
        <dbReference type="ARBA" id="ARBA00023180"/>
    </source>
</evidence>
<dbReference type="InterPro" id="IPR011050">
    <property type="entry name" value="Pectin_lyase_fold/virulence"/>
</dbReference>
<dbReference type="GO" id="GO:0005886">
    <property type="term" value="C:plasma membrane"/>
    <property type="evidence" value="ECO:0007669"/>
    <property type="project" value="UniProtKB-SubCell"/>
</dbReference>
<dbReference type="PROSITE" id="PS51484">
    <property type="entry name" value="G8"/>
    <property type="match status" value="1"/>
</dbReference>
<evidence type="ECO:0000313" key="6">
    <source>
        <dbReference type="Proteomes" id="UP000005408"/>
    </source>
</evidence>
<evidence type="ECO:0000256" key="1">
    <source>
        <dbReference type="ARBA" id="ARBA00004236"/>
    </source>
</evidence>
<dbReference type="InterPro" id="IPR012334">
    <property type="entry name" value="Pectin_lyas_fold"/>
</dbReference>
<keyword evidence="3" id="KW-0325">Glycoprotein</keyword>
<dbReference type="InterPro" id="IPR019316">
    <property type="entry name" value="G8_domain"/>
</dbReference>
<dbReference type="SMART" id="SM01225">
    <property type="entry name" value="G8"/>
    <property type="match status" value="1"/>
</dbReference>